<dbReference type="SUPFAM" id="SSF53448">
    <property type="entry name" value="Nucleotide-diphospho-sugar transferases"/>
    <property type="match status" value="1"/>
</dbReference>
<proteinExistence type="inferred from homology"/>
<dbReference type="PANTHER" id="PTHR43630:SF1">
    <property type="entry name" value="POLY-BETA-1,6-N-ACETYL-D-GLUCOSAMINE SYNTHASE"/>
    <property type="match status" value="1"/>
</dbReference>
<protein>
    <submittedName>
        <fullName evidence="6">Poly-beta-1,6-N-acetyl-D-glucosamine synthase</fullName>
        <ecNumber evidence="6">2.4.1.-</ecNumber>
    </submittedName>
</protein>
<feature type="transmembrane region" description="Helical" evidence="4">
    <location>
        <begin position="286"/>
        <end position="306"/>
    </location>
</feature>
<evidence type="ECO:0000256" key="3">
    <source>
        <dbReference type="ARBA" id="ARBA00022679"/>
    </source>
</evidence>
<keyword evidence="7" id="KW-1185">Reference proteome</keyword>
<sequence length="348" mass="38276">MPGRATPSVTLIVSAFNEAGCIGAKIANALAIEYPDQLLDVMVISDASDDGTDEIVRGFDDPRIQLCRMETRSGKSAGLTQFCPQATGEILVFTDANSIFQPDALSKLARHFEDPRVGYSVGRQCYSNIESSSSDSENIYWSIELMIKAWESRLSSVVGADGAIYALRKELFESLSAEDINDFLLPLKVVAKGYRGVFDSEAVCFEDAAPDFSGEFRRKRRIVNRSMRAVLKVPAAMNPFRVGWFAVQLIGHKVLRWFCPLFLVVMLTTSAALAAAEVSRGSGESFYTALLGLQLCGYGTAFLYVFKSLRRVRLVYVAYYFLMVNVASARGLAMLAAGNAIGVWKPER</sequence>
<dbReference type="Gene3D" id="3.90.550.10">
    <property type="entry name" value="Spore Coat Polysaccharide Biosynthesis Protein SpsA, Chain A"/>
    <property type="match status" value="1"/>
</dbReference>
<evidence type="ECO:0000256" key="1">
    <source>
        <dbReference type="ARBA" id="ARBA00006739"/>
    </source>
</evidence>
<keyword evidence="4" id="KW-0812">Transmembrane</keyword>
<feature type="domain" description="Glycosyltransferase 2-like" evidence="5">
    <location>
        <begin position="11"/>
        <end position="174"/>
    </location>
</feature>
<keyword evidence="3 6" id="KW-0808">Transferase</keyword>
<keyword evidence="4" id="KW-1133">Transmembrane helix</keyword>
<accession>A0A5C6F5I9</accession>
<name>A0A5C6F5I9_9BACT</name>
<evidence type="ECO:0000256" key="2">
    <source>
        <dbReference type="ARBA" id="ARBA00022676"/>
    </source>
</evidence>
<comment type="caution">
    <text evidence="6">The sequence shown here is derived from an EMBL/GenBank/DDBJ whole genome shotgun (WGS) entry which is preliminary data.</text>
</comment>
<keyword evidence="2 6" id="KW-0328">Glycosyltransferase</keyword>
<dbReference type="Pfam" id="PF00535">
    <property type="entry name" value="Glycos_transf_2"/>
    <property type="match status" value="1"/>
</dbReference>
<dbReference type="InterPro" id="IPR029044">
    <property type="entry name" value="Nucleotide-diphossugar_trans"/>
</dbReference>
<reference evidence="6 7" key="1">
    <citation type="submission" date="2019-02" db="EMBL/GenBank/DDBJ databases">
        <title>Deep-cultivation of Planctomycetes and their phenomic and genomic characterization uncovers novel biology.</title>
        <authorList>
            <person name="Wiegand S."/>
            <person name="Jogler M."/>
            <person name="Boedeker C."/>
            <person name="Pinto D."/>
            <person name="Vollmers J."/>
            <person name="Rivas-Marin E."/>
            <person name="Kohn T."/>
            <person name="Peeters S.H."/>
            <person name="Heuer A."/>
            <person name="Rast P."/>
            <person name="Oberbeckmann S."/>
            <person name="Bunk B."/>
            <person name="Jeske O."/>
            <person name="Meyerdierks A."/>
            <person name="Storesund J.E."/>
            <person name="Kallscheuer N."/>
            <person name="Luecker S."/>
            <person name="Lage O.M."/>
            <person name="Pohl T."/>
            <person name="Merkel B.J."/>
            <person name="Hornburger P."/>
            <person name="Mueller R.-W."/>
            <person name="Bruemmer F."/>
            <person name="Labrenz M."/>
            <person name="Spormann A.M."/>
            <person name="Op Den Camp H."/>
            <person name="Overmann J."/>
            <person name="Amann R."/>
            <person name="Jetten M.S.M."/>
            <person name="Mascher T."/>
            <person name="Medema M.H."/>
            <person name="Devos D.P."/>
            <person name="Kaster A.-K."/>
            <person name="Ovreas L."/>
            <person name="Rohde M."/>
            <person name="Galperin M.Y."/>
            <person name="Jogler C."/>
        </authorList>
    </citation>
    <scope>NUCLEOTIDE SEQUENCE [LARGE SCALE GENOMIC DNA]</scope>
    <source>
        <strain evidence="6 7">Poly59</strain>
    </source>
</reference>
<dbReference type="Proteomes" id="UP000317977">
    <property type="component" value="Unassembled WGS sequence"/>
</dbReference>
<dbReference type="GO" id="GO:0016757">
    <property type="term" value="F:glycosyltransferase activity"/>
    <property type="evidence" value="ECO:0007669"/>
    <property type="project" value="UniProtKB-KW"/>
</dbReference>
<organism evidence="6 7">
    <name type="scientific">Rubripirellula reticaptiva</name>
    <dbReference type="NCBI Taxonomy" id="2528013"/>
    <lineage>
        <taxon>Bacteria</taxon>
        <taxon>Pseudomonadati</taxon>
        <taxon>Planctomycetota</taxon>
        <taxon>Planctomycetia</taxon>
        <taxon>Pirellulales</taxon>
        <taxon>Pirellulaceae</taxon>
        <taxon>Rubripirellula</taxon>
    </lineage>
</organism>
<dbReference type="EC" id="2.4.1.-" evidence="6"/>
<evidence type="ECO:0000256" key="4">
    <source>
        <dbReference type="SAM" id="Phobius"/>
    </source>
</evidence>
<keyword evidence="4" id="KW-0472">Membrane</keyword>
<feature type="transmembrane region" description="Helical" evidence="4">
    <location>
        <begin position="254"/>
        <end position="274"/>
    </location>
</feature>
<gene>
    <name evidence="6" type="primary">icaA_3</name>
    <name evidence="6" type="ORF">Poly59_19770</name>
</gene>
<dbReference type="PANTHER" id="PTHR43630">
    <property type="entry name" value="POLY-BETA-1,6-N-ACETYL-D-GLUCOSAMINE SYNTHASE"/>
    <property type="match status" value="1"/>
</dbReference>
<comment type="similarity">
    <text evidence="1">Belongs to the glycosyltransferase 2 family.</text>
</comment>
<dbReference type="CDD" id="cd06439">
    <property type="entry name" value="CESA_like_1"/>
    <property type="match status" value="1"/>
</dbReference>
<dbReference type="InterPro" id="IPR001173">
    <property type="entry name" value="Glyco_trans_2-like"/>
</dbReference>
<evidence type="ECO:0000259" key="5">
    <source>
        <dbReference type="Pfam" id="PF00535"/>
    </source>
</evidence>
<dbReference type="EMBL" id="SJPX01000002">
    <property type="protein sequence ID" value="TWU55677.1"/>
    <property type="molecule type" value="Genomic_DNA"/>
</dbReference>
<feature type="transmembrane region" description="Helical" evidence="4">
    <location>
        <begin position="318"/>
        <end position="344"/>
    </location>
</feature>
<evidence type="ECO:0000313" key="6">
    <source>
        <dbReference type="EMBL" id="TWU55677.1"/>
    </source>
</evidence>
<dbReference type="AlphaFoldDB" id="A0A5C6F5I9"/>
<evidence type="ECO:0000313" key="7">
    <source>
        <dbReference type="Proteomes" id="UP000317977"/>
    </source>
</evidence>